<evidence type="ECO:0000256" key="3">
    <source>
        <dbReference type="ARBA" id="ARBA00022833"/>
    </source>
</evidence>
<dbReference type="EMBL" id="KV441553">
    <property type="protein sequence ID" value="OAG04418.1"/>
    <property type="molecule type" value="Genomic_DNA"/>
</dbReference>
<protein>
    <recommendedName>
        <fullName evidence="5">CENP-V/GFA domain-containing protein</fullName>
    </recommendedName>
</protein>
<keyword evidence="3" id="KW-0862">Zinc</keyword>
<keyword evidence="4" id="KW-0456">Lyase</keyword>
<dbReference type="PROSITE" id="PS51891">
    <property type="entry name" value="CENP_V_GFA"/>
    <property type="match status" value="2"/>
</dbReference>
<dbReference type="Proteomes" id="UP000077069">
    <property type="component" value="Unassembled WGS sequence"/>
</dbReference>
<feature type="domain" description="CENP-V/GFA" evidence="5">
    <location>
        <begin position="7"/>
        <end position="143"/>
    </location>
</feature>
<evidence type="ECO:0000256" key="2">
    <source>
        <dbReference type="ARBA" id="ARBA00022723"/>
    </source>
</evidence>
<dbReference type="Pfam" id="PF04828">
    <property type="entry name" value="GFA"/>
    <property type="match status" value="2"/>
</dbReference>
<dbReference type="SUPFAM" id="SSF51316">
    <property type="entry name" value="Mss4-like"/>
    <property type="match status" value="2"/>
</dbReference>
<evidence type="ECO:0000313" key="6">
    <source>
        <dbReference type="EMBL" id="OAG04418.1"/>
    </source>
</evidence>
<evidence type="ECO:0000313" key="7">
    <source>
        <dbReference type="Proteomes" id="UP000077069"/>
    </source>
</evidence>
<keyword evidence="7" id="KW-1185">Reference proteome</keyword>
<dbReference type="PANTHER" id="PTHR33337:SF40">
    <property type="entry name" value="CENP-V_GFA DOMAIN-CONTAINING PROTEIN-RELATED"/>
    <property type="match status" value="1"/>
</dbReference>
<organism evidence="6 7">
    <name type="scientific">Paraphaeosphaeria sporulosa</name>
    <dbReference type="NCBI Taxonomy" id="1460663"/>
    <lineage>
        <taxon>Eukaryota</taxon>
        <taxon>Fungi</taxon>
        <taxon>Dikarya</taxon>
        <taxon>Ascomycota</taxon>
        <taxon>Pezizomycotina</taxon>
        <taxon>Dothideomycetes</taxon>
        <taxon>Pleosporomycetidae</taxon>
        <taxon>Pleosporales</taxon>
        <taxon>Massarineae</taxon>
        <taxon>Didymosphaeriaceae</taxon>
        <taxon>Paraphaeosphaeria</taxon>
    </lineage>
</organism>
<dbReference type="STRING" id="1460663.A0A177CCC2"/>
<gene>
    <name evidence="6" type="ORF">CC84DRAFT_1147006</name>
</gene>
<dbReference type="RefSeq" id="XP_018034783.1">
    <property type="nucleotide sequence ID" value="XM_018176573.1"/>
</dbReference>
<proteinExistence type="inferred from homology"/>
<reference evidence="6 7" key="1">
    <citation type="submission" date="2016-05" db="EMBL/GenBank/DDBJ databases">
        <title>Comparative analysis of secretome profiles of manganese(II)-oxidizing ascomycete fungi.</title>
        <authorList>
            <consortium name="DOE Joint Genome Institute"/>
            <person name="Zeiner C.A."/>
            <person name="Purvine S.O."/>
            <person name="Zink E.M."/>
            <person name="Wu S."/>
            <person name="Pasa-Tolic L."/>
            <person name="Chaput D.L."/>
            <person name="Haridas S."/>
            <person name="Grigoriev I.V."/>
            <person name="Santelli C.M."/>
            <person name="Hansel C.M."/>
        </authorList>
    </citation>
    <scope>NUCLEOTIDE SEQUENCE [LARGE SCALE GENOMIC DNA]</scope>
    <source>
        <strain evidence="6 7">AP3s5-JAC2a</strain>
    </source>
</reference>
<dbReference type="InParanoid" id="A0A177CCC2"/>
<evidence type="ECO:0000256" key="4">
    <source>
        <dbReference type="ARBA" id="ARBA00023239"/>
    </source>
</evidence>
<evidence type="ECO:0000259" key="5">
    <source>
        <dbReference type="PROSITE" id="PS51891"/>
    </source>
</evidence>
<accession>A0A177CCC2</accession>
<dbReference type="InterPro" id="IPR006913">
    <property type="entry name" value="CENP-V/GFA"/>
</dbReference>
<dbReference type="InterPro" id="IPR011057">
    <property type="entry name" value="Mss4-like_sf"/>
</dbReference>
<dbReference type="PANTHER" id="PTHR33337">
    <property type="entry name" value="GFA DOMAIN-CONTAINING PROTEIN"/>
    <property type="match status" value="1"/>
</dbReference>
<evidence type="ECO:0000256" key="1">
    <source>
        <dbReference type="ARBA" id="ARBA00005495"/>
    </source>
</evidence>
<dbReference type="GO" id="GO:0046872">
    <property type="term" value="F:metal ion binding"/>
    <property type="evidence" value="ECO:0007669"/>
    <property type="project" value="UniProtKB-KW"/>
</dbReference>
<comment type="similarity">
    <text evidence="1">Belongs to the Gfa family.</text>
</comment>
<name>A0A177CCC2_9PLEO</name>
<keyword evidence="2" id="KW-0479">Metal-binding</keyword>
<dbReference type="OrthoDB" id="5422068at2759"/>
<dbReference type="GeneID" id="28760059"/>
<sequence length="379" mass="41955">MAEFKELTVACMCGAATHSFTVPNFSLPIPTHLCSCNISRRISGSLLTSYFNITFSSNPSKPDLRSLTPYRSSNILTRHFCTTCGTQMYLEYNHDDHFEAATGTLQVDHTDGLLDYKAHIWIEDTPDGGASQFLVNMNGEPLDRYLQEPRQSDLVPLDWCTKSQASAPGSTPIYAHCHCKGVEFWIMPPDAASKKAESPWPDLLVPSETGSSANPGNSPWWLPTPHHYLAGTCACRSCTRASGFDITFWAFIPTANITLDVDGKVPFARNPYWGTIKTYRSRDDVTRSFCGRCGANVFYDGHNRPSIVDVAVGLLDAGSGARAEEVLAWWAGRVSFREYALNMKLIEGLEKGLQEWGERYRGLKSIAPSSVLNAFEGSR</sequence>
<dbReference type="AlphaFoldDB" id="A0A177CCC2"/>
<dbReference type="GO" id="GO:0016846">
    <property type="term" value="F:carbon-sulfur lyase activity"/>
    <property type="evidence" value="ECO:0007669"/>
    <property type="project" value="InterPro"/>
</dbReference>
<feature type="domain" description="CENP-V/GFA" evidence="5">
    <location>
        <begin position="208"/>
        <end position="331"/>
    </location>
</feature>
<dbReference type="Gene3D" id="3.90.1590.10">
    <property type="entry name" value="glutathione-dependent formaldehyde- activating enzyme (gfa)"/>
    <property type="match status" value="2"/>
</dbReference>